<sequence>MAELSHAEAKRRIQRGAFHREVVLEMVRQYGDLLAFAQGKYHRDPEVVLAAVASSSWAMRYVDQTLLHDENFALQILQANPLALRLLPENCRSARDLVLTAVSGDGRSLAFATPALREDTEFAVEAVRANPDALEFVPVHLKADRDFVSIALASDGRALRFASVELRDDGELVLLSVHQNPAAMEFAGGRLVEDRAFVLQAVQLHGGALEHAPCFHADEEVVLLALTSCAEAMRFANGIHDKRDFALQAVQTAGLSLQYLSAELRRDKEIVLAAIANCGLALQFASDELKEDDEVVWCAISQDPRALQHAPLFRADEKFLLRCVERSCEVLQFADAGLKSSIDFAFSAVAEDVHALRFLASELLGCRDLILHATAINEAALDCIGGLPEAEPLESFLSEARRLRSAAAMVRRHPTSRSIVLRGVAWHPLSVWFASTSLKEDPHFREQVAQLADVPIPGARPQGVMTLFPAASALATLRRAYPADLVQGHAASSRSSGKTFKEDSPGCVVEGVRRSSEPCKAIVTLRHDQSADRQDVTVPAGSWPLNTEQHNQQLSPTQQKLVGAMMQDHAAGKDMCLVGEKGVGKSTLVKAFSEWLGYRQRIIFCFKDLLCRDLLQRRTTDQDGQTEWQDSALVQAAICGDIAVLDGLNRLTGHAAILGPLLADREAVLPDGSRLVSPERWTHLLVAKGLSQDCREFEEENVRFRAVHPSFRCVATAESQTSQRAGRRNVWLDDEVATLFHFHSLAPLPSQEQLDLAAKSAKSGGVRKSEQVFRGLLTFGEKMRSAAVEDPGLEPLRMTLRILLRIGAHLDKRPGDVVGAMSRVFSACLNFLPMSSQEAVHRLLQSSMQAAGVKQWAPSTMLAADGDSRRRRQELRELENIAIQARMFGGGGQEVDEAREKAESDREQHRRAKLETLRRQGEAGLARKPVKAARVAKGILHIGDVTCPVRTPARPELVPDVVFVDIPQHVDILEKMLLDWTLGHHLLLVGNQGVGKNKLTDRLLGLLQCEREYIQLHRDTTVQSLMLAPSLKSGAVVWEDSPLLRAVKAGRCLVVDEADKAPLEVVCVLKALAEDAELSLPDGRTVVRADDARLTQMSEDEVVKMSSNFRLFVLANRPGFPFMGNDFFKVCGDVFSCHVVDNPDIASEVELLTSVGPSVSKDRILQLSLLFAELRELVASGQLAYPYSTRELVKLVSHAQRFPGDALEEVAAGVFAFDIADTRKRKPLLEVLQRHGIATTERGVRLLEGHRPGKMSLRLDENRDKSKDVTNRDNPHGESPPDMAQGGPKHGEWDGQEHIGGNRFAGGSGGTGTAGLGGRWGPYRLDVGQKLVQVSEDKKQGLDEATKRKAQQMADEAYRKRLAEMKMSLKEGEAYASLREQVATQIQEMKVCLESQAARQHERQWLKNQTAGELDESRLVDGITGCKTVYMRRGDPEGQLFGRSQQHAKRLTFVMDISGSMYTFNRIDRRLQRLQEVAAFIFESFAGFEDPESAKQLLRGPREDSQGLVRPGGRKIC</sequence>
<accession>A0A812TVF8</accession>
<comment type="caution">
    <text evidence="3">The sequence shown here is derived from an EMBL/GenBank/DDBJ whole genome shotgun (WGS) entry which is preliminary data.</text>
</comment>
<dbReference type="OrthoDB" id="5186at2759"/>
<evidence type="ECO:0000313" key="3">
    <source>
        <dbReference type="EMBL" id="CAE7544341.1"/>
    </source>
</evidence>
<dbReference type="PANTHER" id="PTHR21610:SF9">
    <property type="entry name" value="VON WILLEBRAND FACTOR A DOMAIN-CONTAINING PROTEIN 8"/>
    <property type="match status" value="1"/>
</dbReference>
<dbReference type="SUPFAM" id="SSF52540">
    <property type="entry name" value="P-loop containing nucleoside triphosphate hydrolases"/>
    <property type="match status" value="2"/>
</dbReference>
<feature type="domain" description="AAA+ ATPase" evidence="2">
    <location>
        <begin position="982"/>
        <end position="1091"/>
    </location>
</feature>
<protein>
    <submittedName>
        <fullName evidence="3">Vwa8 protein</fullName>
    </submittedName>
</protein>
<dbReference type="EMBL" id="CAJNDS010002611">
    <property type="protein sequence ID" value="CAE7544341.1"/>
    <property type="molecule type" value="Genomic_DNA"/>
</dbReference>
<feature type="region of interest" description="Disordered" evidence="1">
    <location>
        <begin position="1497"/>
        <end position="1517"/>
    </location>
</feature>
<dbReference type="Pfam" id="PF07728">
    <property type="entry name" value="AAA_5"/>
    <property type="match status" value="2"/>
</dbReference>
<feature type="compositionally biased region" description="Gly residues" evidence="1">
    <location>
        <begin position="1303"/>
        <end position="1317"/>
    </location>
</feature>
<dbReference type="Gene3D" id="3.40.50.300">
    <property type="entry name" value="P-loop containing nucleotide triphosphate hydrolases"/>
    <property type="match status" value="2"/>
</dbReference>
<dbReference type="InterPro" id="IPR003593">
    <property type="entry name" value="AAA+_ATPase"/>
</dbReference>
<dbReference type="InterPro" id="IPR011704">
    <property type="entry name" value="ATPase_dyneun-rel_AAA"/>
</dbReference>
<gene>
    <name evidence="3" type="primary">Vwa8</name>
    <name evidence="3" type="ORF">SNAT2548_LOCUS30534</name>
</gene>
<dbReference type="GO" id="GO:0005737">
    <property type="term" value="C:cytoplasm"/>
    <property type="evidence" value="ECO:0007669"/>
    <property type="project" value="TreeGrafter"/>
</dbReference>
<dbReference type="Pfam" id="PF13475">
    <property type="entry name" value="DUF4116"/>
    <property type="match status" value="4"/>
</dbReference>
<name>A0A812TVF8_9DINO</name>
<keyword evidence="4" id="KW-1185">Reference proteome</keyword>
<dbReference type="SMART" id="SM00382">
    <property type="entry name" value="AAA"/>
    <property type="match status" value="2"/>
</dbReference>
<dbReference type="InterPro" id="IPR039891">
    <property type="entry name" value="VWA8"/>
</dbReference>
<reference evidence="3" key="1">
    <citation type="submission" date="2021-02" db="EMBL/GenBank/DDBJ databases">
        <authorList>
            <person name="Dougan E. K."/>
            <person name="Rhodes N."/>
            <person name="Thang M."/>
            <person name="Chan C."/>
        </authorList>
    </citation>
    <scope>NUCLEOTIDE SEQUENCE</scope>
</reference>
<proteinExistence type="predicted"/>
<dbReference type="Proteomes" id="UP000604046">
    <property type="component" value="Unassembled WGS sequence"/>
</dbReference>
<evidence type="ECO:0000259" key="2">
    <source>
        <dbReference type="SMART" id="SM00382"/>
    </source>
</evidence>
<dbReference type="GO" id="GO:0016887">
    <property type="term" value="F:ATP hydrolysis activity"/>
    <property type="evidence" value="ECO:0007669"/>
    <property type="project" value="InterPro"/>
</dbReference>
<dbReference type="InterPro" id="IPR025197">
    <property type="entry name" value="DUF4116"/>
</dbReference>
<dbReference type="InterPro" id="IPR027417">
    <property type="entry name" value="P-loop_NTPase"/>
</dbReference>
<feature type="compositionally biased region" description="Basic and acidic residues" evidence="1">
    <location>
        <begin position="1244"/>
        <end position="1276"/>
    </location>
</feature>
<evidence type="ECO:0000256" key="1">
    <source>
        <dbReference type="SAM" id="MobiDB-lite"/>
    </source>
</evidence>
<feature type="region of interest" description="Disordered" evidence="1">
    <location>
        <begin position="1244"/>
        <end position="1317"/>
    </location>
</feature>
<dbReference type="PANTHER" id="PTHR21610">
    <property type="entry name" value="VON WILLEBRAND FACTOR A DOMAIN-CONTAINING PROTEIN 8"/>
    <property type="match status" value="1"/>
</dbReference>
<feature type="domain" description="AAA+ ATPase" evidence="2">
    <location>
        <begin position="571"/>
        <end position="748"/>
    </location>
</feature>
<dbReference type="GO" id="GO:0005524">
    <property type="term" value="F:ATP binding"/>
    <property type="evidence" value="ECO:0007669"/>
    <property type="project" value="InterPro"/>
</dbReference>
<organism evidence="3 4">
    <name type="scientific">Symbiodinium natans</name>
    <dbReference type="NCBI Taxonomy" id="878477"/>
    <lineage>
        <taxon>Eukaryota</taxon>
        <taxon>Sar</taxon>
        <taxon>Alveolata</taxon>
        <taxon>Dinophyceae</taxon>
        <taxon>Suessiales</taxon>
        <taxon>Symbiodiniaceae</taxon>
        <taxon>Symbiodinium</taxon>
    </lineage>
</organism>
<evidence type="ECO:0000313" key="4">
    <source>
        <dbReference type="Proteomes" id="UP000604046"/>
    </source>
</evidence>